<organism evidence="2 3">
    <name type="scientific">Laodelphax striatellus</name>
    <name type="common">Small brown planthopper</name>
    <name type="synonym">Delphax striatella</name>
    <dbReference type="NCBI Taxonomy" id="195883"/>
    <lineage>
        <taxon>Eukaryota</taxon>
        <taxon>Metazoa</taxon>
        <taxon>Ecdysozoa</taxon>
        <taxon>Arthropoda</taxon>
        <taxon>Hexapoda</taxon>
        <taxon>Insecta</taxon>
        <taxon>Pterygota</taxon>
        <taxon>Neoptera</taxon>
        <taxon>Paraneoptera</taxon>
        <taxon>Hemiptera</taxon>
        <taxon>Auchenorrhyncha</taxon>
        <taxon>Fulgoroidea</taxon>
        <taxon>Delphacidae</taxon>
        <taxon>Criomorphinae</taxon>
        <taxon>Laodelphax</taxon>
    </lineage>
</organism>
<evidence type="ECO:0000313" key="2">
    <source>
        <dbReference type="EMBL" id="RZF41518.1"/>
    </source>
</evidence>
<comment type="caution">
    <text evidence="2">The sequence shown here is derived from an EMBL/GenBank/DDBJ whole genome shotgun (WGS) entry which is preliminary data.</text>
</comment>
<dbReference type="AlphaFoldDB" id="A0A482X7S8"/>
<feature type="region of interest" description="Disordered" evidence="1">
    <location>
        <begin position="76"/>
        <end position="107"/>
    </location>
</feature>
<dbReference type="EMBL" id="QKKF02016774">
    <property type="protein sequence ID" value="RZF41518.1"/>
    <property type="molecule type" value="Genomic_DNA"/>
</dbReference>
<dbReference type="Proteomes" id="UP000291343">
    <property type="component" value="Unassembled WGS sequence"/>
</dbReference>
<gene>
    <name evidence="2" type="ORF">LSTR_LSTR000232</name>
</gene>
<name>A0A482X7S8_LAOST</name>
<sequence>MRFRFFVEFGVEKSYLTGVGTVLYADCNSSTCLLYGCRRQCSSEDSRNRRGLKTTSIQFLPFARAHPLLHRLKHAPKRSCRAKAVVTSQRDRHGINRPTKKRPPNSA</sequence>
<feature type="compositionally biased region" description="Basic residues" evidence="1">
    <location>
        <begin position="98"/>
        <end position="107"/>
    </location>
</feature>
<evidence type="ECO:0000313" key="3">
    <source>
        <dbReference type="Proteomes" id="UP000291343"/>
    </source>
</evidence>
<evidence type="ECO:0000256" key="1">
    <source>
        <dbReference type="SAM" id="MobiDB-lite"/>
    </source>
</evidence>
<protein>
    <submittedName>
        <fullName evidence="2">Uncharacterized protein</fullName>
    </submittedName>
</protein>
<keyword evidence="3" id="KW-1185">Reference proteome</keyword>
<proteinExistence type="predicted"/>
<dbReference type="InParanoid" id="A0A482X7S8"/>
<reference evidence="2 3" key="1">
    <citation type="journal article" date="2017" name="Gigascience">
        <title>Genome sequence of the small brown planthopper, Laodelphax striatellus.</title>
        <authorList>
            <person name="Zhu J."/>
            <person name="Jiang F."/>
            <person name="Wang X."/>
            <person name="Yang P."/>
            <person name="Bao Y."/>
            <person name="Zhao W."/>
            <person name="Wang W."/>
            <person name="Lu H."/>
            <person name="Wang Q."/>
            <person name="Cui N."/>
            <person name="Li J."/>
            <person name="Chen X."/>
            <person name="Luo L."/>
            <person name="Yu J."/>
            <person name="Kang L."/>
            <person name="Cui F."/>
        </authorList>
    </citation>
    <scope>NUCLEOTIDE SEQUENCE [LARGE SCALE GENOMIC DNA]</scope>
    <source>
        <strain evidence="2">Lst14</strain>
    </source>
</reference>
<accession>A0A482X7S8</accession>